<proteinExistence type="predicted"/>
<sequence>MPWNVDTDHVRGTGWNYVKPRDYKKDPLSFEELGEVEEHKKDMAELRKEDKGNKKTCKNCTKYFCQYNRVDCVESCSEWEGN</sequence>
<name>A0A0F9NQI2_9ZZZZ</name>
<dbReference type="AlphaFoldDB" id="A0A0F9NQI2"/>
<comment type="caution">
    <text evidence="1">The sequence shown here is derived from an EMBL/GenBank/DDBJ whole genome shotgun (WGS) entry which is preliminary data.</text>
</comment>
<protein>
    <submittedName>
        <fullName evidence="1">Uncharacterized protein</fullName>
    </submittedName>
</protein>
<evidence type="ECO:0000313" key="1">
    <source>
        <dbReference type="EMBL" id="KKN20189.1"/>
    </source>
</evidence>
<accession>A0A0F9NQI2</accession>
<dbReference type="EMBL" id="LAZR01003265">
    <property type="protein sequence ID" value="KKN20189.1"/>
    <property type="molecule type" value="Genomic_DNA"/>
</dbReference>
<organism evidence="1">
    <name type="scientific">marine sediment metagenome</name>
    <dbReference type="NCBI Taxonomy" id="412755"/>
    <lineage>
        <taxon>unclassified sequences</taxon>
        <taxon>metagenomes</taxon>
        <taxon>ecological metagenomes</taxon>
    </lineage>
</organism>
<reference evidence="1" key="1">
    <citation type="journal article" date="2015" name="Nature">
        <title>Complex archaea that bridge the gap between prokaryotes and eukaryotes.</title>
        <authorList>
            <person name="Spang A."/>
            <person name="Saw J.H."/>
            <person name="Jorgensen S.L."/>
            <person name="Zaremba-Niedzwiedzka K."/>
            <person name="Martijn J."/>
            <person name="Lind A.E."/>
            <person name="van Eijk R."/>
            <person name="Schleper C."/>
            <person name="Guy L."/>
            <person name="Ettema T.J."/>
        </authorList>
    </citation>
    <scope>NUCLEOTIDE SEQUENCE</scope>
</reference>
<gene>
    <name evidence="1" type="ORF">LCGC14_0938150</name>
</gene>